<dbReference type="STRING" id="1198029.A0A1U7LGF4"/>
<dbReference type="PANTHER" id="PTHR37534">
    <property type="entry name" value="TRANSCRIPTIONAL ACTIVATOR PROTEIN UGA3"/>
    <property type="match status" value="1"/>
</dbReference>
<keyword evidence="5" id="KW-1185">Reference proteome</keyword>
<evidence type="ECO:0008006" key="6">
    <source>
        <dbReference type="Google" id="ProtNLM"/>
    </source>
</evidence>
<comment type="subcellular location">
    <subcellularLocation>
        <location evidence="1">Nucleus</location>
    </subcellularLocation>
</comment>
<accession>A0A1U7LGF4</accession>
<dbReference type="GO" id="GO:0045944">
    <property type="term" value="P:positive regulation of transcription by RNA polymerase II"/>
    <property type="evidence" value="ECO:0007669"/>
    <property type="project" value="TreeGrafter"/>
</dbReference>
<dbReference type="Pfam" id="PF11951">
    <property type="entry name" value="Fungal_trans_2"/>
    <property type="match status" value="1"/>
</dbReference>
<evidence type="ECO:0000256" key="3">
    <source>
        <dbReference type="SAM" id="MobiDB-lite"/>
    </source>
</evidence>
<dbReference type="EMBL" id="LXFE01004361">
    <property type="protein sequence ID" value="OLL21734.1"/>
    <property type="molecule type" value="Genomic_DNA"/>
</dbReference>
<proteinExistence type="predicted"/>
<organism evidence="4 5">
    <name type="scientific">Neolecta irregularis (strain DAH-3)</name>
    <dbReference type="NCBI Taxonomy" id="1198029"/>
    <lineage>
        <taxon>Eukaryota</taxon>
        <taxon>Fungi</taxon>
        <taxon>Dikarya</taxon>
        <taxon>Ascomycota</taxon>
        <taxon>Taphrinomycotina</taxon>
        <taxon>Neolectales</taxon>
        <taxon>Neolectaceae</taxon>
        <taxon>Neolecta</taxon>
    </lineage>
</organism>
<dbReference type="Proteomes" id="UP000186594">
    <property type="component" value="Unassembled WGS sequence"/>
</dbReference>
<protein>
    <recommendedName>
        <fullName evidence="6">Transcription factor domain-containing protein</fullName>
    </recommendedName>
</protein>
<dbReference type="GO" id="GO:0005634">
    <property type="term" value="C:nucleus"/>
    <property type="evidence" value="ECO:0007669"/>
    <property type="project" value="UniProtKB-SubCell"/>
</dbReference>
<evidence type="ECO:0000256" key="1">
    <source>
        <dbReference type="ARBA" id="ARBA00004123"/>
    </source>
</evidence>
<dbReference type="AlphaFoldDB" id="A0A1U7LGF4"/>
<gene>
    <name evidence="4" type="ORF">NEOLI_001701</name>
</gene>
<dbReference type="GO" id="GO:0003700">
    <property type="term" value="F:DNA-binding transcription factor activity"/>
    <property type="evidence" value="ECO:0007669"/>
    <property type="project" value="TreeGrafter"/>
</dbReference>
<dbReference type="OrthoDB" id="5278208at2759"/>
<dbReference type="InterPro" id="IPR021858">
    <property type="entry name" value="Fun_TF"/>
</dbReference>
<evidence type="ECO:0000313" key="4">
    <source>
        <dbReference type="EMBL" id="OLL21734.1"/>
    </source>
</evidence>
<evidence type="ECO:0000256" key="2">
    <source>
        <dbReference type="ARBA" id="ARBA00023242"/>
    </source>
</evidence>
<comment type="caution">
    <text evidence="4">The sequence shown here is derived from an EMBL/GenBank/DDBJ whole genome shotgun (WGS) entry which is preliminary data.</text>
</comment>
<dbReference type="CDD" id="cd12148">
    <property type="entry name" value="fungal_TF_MHR"/>
    <property type="match status" value="1"/>
</dbReference>
<evidence type="ECO:0000313" key="5">
    <source>
        <dbReference type="Proteomes" id="UP000186594"/>
    </source>
</evidence>
<dbReference type="GO" id="GO:0000976">
    <property type="term" value="F:transcription cis-regulatory region binding"/>
    <property type="evidence" value="ECO:0007669"/>
    <property type="project" value="TreeGrafter"/>
</dbReference>
<name>A0A1U7LGF4_NEOID</name>
<feature type="region of interest" description="Disordered" evidence="3">
    <location>
        <begin position="1"/>
        <end position="48"/>
    </location>
</feature>
<dbReference type="PANTHER" id="PTHR37534:SF10">
    <property type="entry name" value="ZN(II)2CYS6 TRANSCRIPTION FACTOR (EUROFUNG)"/>
    <property type="match status" value="1"/>
</dbReference>
<keyword evidence="2" id="KW-0539">Nucleus</keyword>
<reference evidence="4 5" key="1">
    <citation type="submission" date="2016-04" db="EMBL/GenBank/DDBJ databases">
        <title>Evolutionary innovation and constraint leading to complex multicellularity in the Ascomycota.</title>
        <authorList>
            <person name="Cisse O."/>
            <person name="Nguyen A."/>
            <person name="Hewitt D.A."/>
            <person name="Jedd G."/>
            <person name="Stajich J.E."/>
        </authorList>
    </citation>
    <scope>NUCLEOTIDE SEQUENCE [LARGE SCALE GENOMIC DNA]</scope>
    <source>
        <strain evidence="4 5">DAH-3</strain>
    </source>
</reference>
<sequence>MAFCSAARKSQTARTASRETEPAPAERPLYPETPRGQNTEDFPRGDSSCSKVSALVKARKGSLKAGGTKTSGRVVKRSTQRALSILEDYNPKDSSRWVFKQNELGGQTLHIPIDLPSSPATQFDYCLPFDSPHFSLSSFPGGDPKYKNQISFFMAFHVKYITHFHHFVDTDEVHFFSRTILAMAETSQPLLYSRVAFSALLYSVTHDINKLEYAMMFYHLAVNEIMEGLRSPAGTKGQEYFLLAAVLSLALYEEYLADFVKWYRHLAGACRIITDTGTPHSWTSNPIGRALLSWLSHMDASSALIAAKPPLLDEVYWLGDHKAREKSLTEKNPPDIIEEIAYAKSRLRHVILQTAKLAACAVARTLTPENILHQIKNLDELCLLWYHELPPELLQEDAPETVTVNYGCPIQPVRYKHWQMGVSMLDYWTVRSYLLQISTPVGASFSKSSTESTRASHYAFKICQIVAGLDSPDLNCPSVLVAIAHNLCVAAICLTNDLDLRSWVRCLFDKVERLGLSFGDIYRHRLAELWNDTDLRQGWLEGLSDMSLRRNSTAQILQEVREINDDEDDPNDSMTEIKHLRGTFAGVEIGS</sequence>
<dbReference type="OMA" id="HWWLPND"/>